<evidence type="ECO:0000313" key="3">
    <source>
        <dbReference type="Proteomes" id="UP000192907"/>
    </source>
</evidence>
<sequence>MEQVLKNSKSIEVVNKAISVDGQDLFIDLVKMGKDEGLLVNQAADLFGVDQSSIWFHLKKRELGYLVLPRKLLIELKNHGVVNRYTPKACFLPKETLRALVKLINSNVAWDIFNSLWEVTDKAYEFHTKSDTISEIDAMMRSLSILKEQQQKIDRLETETPKLIDHKIETALENKQAFPPDCMRISEILSNYFPGIAEKKVVAFLKNSCHPRGNHIHIDENGIKTVSHPFKAEGLQELSKAFFEERKLIRETAKCRFYFHPMAGNMREYI</sequence>
<protein>
    <submittedName>
        <fullName evidence="2">Uncharacterized protein</fullName>
    </submittedName>
</protein>
<keyword evidence="1" id="KW-0175">Coiled coil</keyword>
<organism evidence="2 3">
    <name type="scientific">Pseudobacteriovorax antillogorgiicola</name>
    <dbReference type="NCBI Taxonomy" id="1513793"/>
    <lineage>
        <taxon>Bacteria</taxon>
        <taxon>Pseudomonadati</taxon>
        <taxon>Bdellovibrionota</taxon>
        <taxon>Oligoflexia</taxon>
        <taxon>Oligoflexales</taxon>
        <taxon>Pseudobacteriovoracaceae</taxon>
        <taxon>Pseudobacteriovorax</taxon>
    </lineage>
</organism>
<dbReference type="EMBL" id="FWZT01000010">
    <property type="protein sequence ID" value="SMF35055.1"/>
    <property type="molecule type" value="Genomic_DNA"/>
</dbReference>
<evidence type="ECO:0000256" key="1">
    <source>
        <dbReference type="SAM" id="Coils"/>
    </source>
</evidence>
<feature type="coiled-coil region" evidence="1">
    <location>
        <begin position="139"/>
        <end position="166"/>
    </location>
</feature>
<dbReference type="Proteomes" id="UP000192907">
    <property type="component" value="Unassembled WGS sequence"/>
</dbReference>
<keyword evidence="3" id="KW-1185">Reference proteome</keyword>
<evidence type="ECO:0000313" key="2">
    <source>
        <dbReference type="EMBL" id="SMF35055.1"/>
    </source>
</evidence>
<dbReference type="STRING" id="1513793.SAMN06296036_110197"/>
<dbReference type="AlphaFoldDB" id="A0A1Y6BXY3"/>
<accession>A0A1Y6BXY3</accession>
<proteinExistence type="predicted"/>
<name>A0A1Y6BXY3_9BACT</name>
<gene>
    <name evidence="2" type="ORF">SAMN06296036_110197</name>
</gene>
<reference evidence="3" key="1">
    <citation type="submission" date="2017-04" db="EMBL/GenBank/DDBJ databases">
        <authorList>
            <person name="Varghese N."/>
            <person name="Submissions S."/>
        </authorList>
    </citation>
    <scope>NUCLEOTIDE SEQUENCE [LARGE SCALE GENOMIC DNA]</scope>
    <source>
        <strain evidence="3">RKEM611</strain>
    </source>
</reference>